<feature type="region of interest" description="Disordered" evidence="1">
    <location>
        <begin position="1"/>
        <end position="61"/>
    </location>
</feature>
<feature type="compositionally biased region" description="Gly residues" evidence="1">
    <location>
        <begin position="41"/>
        <end position="61"/>
    </location>
</feature>
<protein>
    <submittedName>
        <fullName evidence="2">Uncharacterized protein</fullName>
    </submittedName>
</protein>
<evidence type="ECO:0000256" key="1">
    <source>
        <dbReference type="SAM" id="MobiDB-lite"/>
    </source>
</evidence>
<sequence>MSIAPDTGNATRSRHTGARRLKRRTRACDAAAGRHPAAGVGRPGIGEDGGGRGGPWGGGRGLEVRSVPTSCHRAIYGIAQEIKSFSS</sequence>
<dbReference type="Proteomes" id="UP001500212">
    <property type="component" value="Unassembled WGS sequence"/>
</dbReference>
<evidence type="ECO:0000313" key="2">
    <source>
        <dbReference type="EMBL" id="GAA4601393.1"/>
    </source>
</evidence>
<gene>
    <name evidence="2" type="ORF">GCM10023195_03500</name>
</gene>
<proteinExistence type="predicted"/>
<keyword evidence="3" id="KW-1185">Reference proteome</keyword>
<organism evidence="2 3">
    <name type="scientific">Actinoallomurus liliacearum</name>
    <dbReference type="NCBI Taxonomy" id="1080073"/>
    <lineage>
        <taxon>Bacteria</taxon>
        <taxon>Bacillati</taxon>
        <taxon>Actinomycetota</taxon>
        <taxon>Actinomycetes</taxon>
        <taxon>Streptosporangiales</taxon>
        <taxon>Thermomonosporaceae</taxon>
        <taxon>Actinoallomurus</taxon>
    </lineage>
</organism>
<dbReference type="EMBL" id="BAABHJ010000001">
    <property type="protein sequence ID" value="GAA4601393.1"/>
    <property type="molecule type" value="Genomic_DNA"/>
</dbReference>
<accession>A0ABP8T9B4</accession>
<comment type="caution">
    <text evidence="2">The sequence shown here is derived from an EMBL/GenBank/DDBJ whole genome shotgun (WGS) entry which is preliminary data.</text>
</comment>
<reference evidence="3" key="1">
    <citation type="journal article" date="2019" name="Int. J. Syst. Evol. Microbiol.">
        <title>The Global Catalogue of Microorganisms (GCM) 10K type strain sequencing project: providing services to taxonomists for standard genome sequencing and annotation.</title>
        <authorList>
            <consortium name="The Broad Institute Genomics Platform"/>
            <consortium name="The Broad Institute Genome Sequencing Center for Infectious Disease"/>
            <person name="Wu L."/>
            <person name="Ma J."/>
        </authorList>
    </citation>
    <scope>NUCLEOTIDE SEQUENCE [LARGE SCALE GENOMIC DNA]</scope>
    <source>
        <strain evidence="3">JCM 17938</strain>
    </source>
</reference>
<feature type="compositionally biased region" description="Basic residues" evidence="1">
    <location>
        <begin position="12"/>
        <end position="25"/>
    </location>
</feature>
<name>A0ABP8T9B4_9ACTN</name>
<evidence type="ECO:0000313" key="3">
    <source>
        <dbReference type="Proteomes" id="UP001500212"/>
    </source>
</evidence>